<comment type="caution">
    <text evidence="1">The sequence shown here is derived from an EMBL/GenBank/DDBJ whole genome shotgun (WGS) entry which is preliminary data.</text>
</comment>
<proteinExistence type="predicted"/>
<reference evidence="1 2" key="1">
    <citation type="submission" date="2019-03" db="EMBL/GenBank/DDBJ databases">
        <title>San Antonio Military Medical Center submission to MRSN (WRAIR), pending publication.</title>
        <authorList>
            <person name="Blyth D.M."/>
            <person name="Mccarthy S.L."/>
            <person name="Schall S.E."/>
            <person name="Stam J.A."/>
            <person name="Ong A.C."/>
            <person name="Mcgann P.T."/>
        </authorList>
    </citation>
    <scope>NUCLEOTIDE SEQUENCE [LARGE SCALE GENOMIC DNA]</scope>
    <source>
        <strain evidence="1 2">MRSN571793</strain>
    </source>
</reference>
<dbReference type="Proteomes" id="UP000297861">
    <property type="component" value="Unassembled WGS sequence"/>
</dbReference>
<sequence>MEYITEPKTVEDYLNNVEFQLSNIHGFLSINDKESALVKAECLHRATSKLVEILIVGHVPEYRSHEPAKQICYKTNKPCEYNCQGLCQESY</sequence>
<accession>A0A4Y8KYH2</accession>
<dbReference type="EMBL" id="SOML01000007">
    <property type="protein sequence ID" value="TFD95513.1"/>
    <property type="molecule type" value="Genomic_DNA"/>
</dbReference>
<evidence type="ECO:0000313" key="2">
    <source>
        <dbReference type="Proteomes" id="UP000297861"/>
    </source>
</evidence>
<keyword evidence="2" id="KW-1185">Reference proteome</keyword>
<protein>
    <submittedName>
        <fullName evidence="1">Uncharacterized protein</fullName>
    </submittedName>
</protein>
<dbReference type="RefSeq" id="WP_134436564.1">
    <property type="nucleotide sequence ID" value="NZ_SOML01000007.1"/>
</dbReference>
<gene>
    <name evidence="1" type="ORF">E2605_11745</name>
</gene>
<evidence type="ECO:0000313" key="1">
    <source>
        <dbReference type="EMBL" id="TFD95513.1"/>
    </source>
</evidence>
<organism evidence="1 2">
    <name type="scientific">Dysgonomonas capnocytophagoides</name>
    <dbReference type="NCBI Taxonomy" id="45254"/>
    <lineage>
        <taxon>Bacteria</taxon>
        <taxon>Pseudomonadati</taxon>
        <taxon>Bacteroidota</taxon>
        <taxon>Bacteroidia</taxon>
        <taxon>Bacteroidales</taxon>
        <taxon>Dysgonomonadaceae</taxon>
        <taxon>Dysgonomonas</taxon>
    </lineage>
</organism>
<dbReference type="AlphaFoldDB" id="A0A4Y8KYH2"/>
<name>A0A4Y8KYH2_9BACT</name>